<dbReference type="AlphaFoldDB" id="A0A371FJ75"/>
<dbReference type="InterPro" id="IPR036875">
    <property type="entry name" value="Znf_CCHC_sf"/>
</dbReference>
<dbReference type="SUPFAM" id="SSF57756">
    <property type="entry name" value="Retrovirus zinc finger-like domains"/>
    <property type="match status" value="1"/>
</dbReference>
<dbReference type="Proteomes" id="UP000257109">
    <property type="component" value="Unassembled WGS sequence"/>
</dbReference>
<dbReference type="EMBL" id="QJKJ01008889">
    <property type="protein sequence ID" value="RDX78367.1"/>
    <property type="molecule type" value="Genomic_DNA"/>
</dbReference>
<organism evidence="3 4">
    <name type="scientific">Mucuna pruriens</name>
    <name type="common">Velvet bean</name>
    <name type="synonym">Dolichos pruriens</name>
    <dbReference type="NCBI Taxonomy" id="157652"/>
    <lineage>
        <taxon>Eukaryota</taxon>
        <taxon>Viridiplantae</taxon>
        <taxon>Streptophyta</taxon>
        <taxon>Embryophyta</taxon>
        <taxon>Tracheophyta</taxon>
        <taxon>Spermatophyta</taxon>
        <taxon>Magnoliopsida</taxon>
        <taxon>eudicotyledons</taxon>
        <taxon>Gunneridae</taxon>
        <taxon>Pentapetalae</taxon>
        <taxon>rosids</taxon>
        <taxon>fabids</taxon>
        <taxon>Fabales</taxon>
        <taxon>Fabaceae</taxon>
        <taxon>Papilionoideae</taxon>
        <taxon>50 kb inversion clade</taxon>
        <taxon>NPAAA clade</taxon>
        <taxon>indigoferoid/millettioid clade</taxon>
        <taxon>Phaseoleae</taxon>
        <taxon>Mucuna</taxon>
    </lineage>
</organism>
<dbReference type="Gene3D" id="4.10.60.10">
    <property type="entry name" value="Zinc finger, CCHC-type"/>
    <property type="match status" value="1"/>
</dbReference>
<dbReference type="GO" id="GO:0003676">
    <property type="term" value="F:nucleic acid binding"/>
    <property type="evidence" value="ECO:0007669"/>
    <property type="project" value="InterPro"/>
</dbReference>
<sequence>MERRIKMEEKIKFTNEVKGKSQVVCYDCKKHGHFKSKCLSFEKENEKKTFFKKKKKKGLMVT</sequence>
<keyword evidence="1" id="KW-0863">Zinc-finger</keyword>
<proteinExistence type="predicted"/>
<keyword evidence="1" id="KW-0862">Zinc</keyword>
<feature type="domain" description="CCHC-type" evidence="2">
    <location>
        <begin position="25"/>
        <end position="38"/>
    </location>
</feature>
<evidence type="ECO:0000313" key="3">
    <source>
        <dbReference type="EMBL" id="RDX78367.1"/>
    </source>
</evidence>
<reference evidence="3" key="1">
    <citation type="submission" date="2018-05" db="EMBL/GenBank/DDBJ databases">
        <title>Draft genome of Mucuna pruriens seed.</title>
        <authorList>
            <person name="Nnadi N.E."/>
            <person name="Vos R."/>
            <person name="Hasami M.H."/>
            <person name="Devisetty U.K."/>
            <person name="Aguiy J.C."/>
        </authorList>
    </citation>
    <scope>NUCLEOTIDE SEQUENCE [LARGE SCALE GENOMIC DNA]</scope>
    <source>
        <strain evidence="3">JCA_2017</strain>
    </source>
</reference>
<protein>
    <recommendedName>
        <fullName evidence="2">CCHC-type domain-containing protein</fullName>
    </recommendedName>
</protein>
<evidence type="ECO:0000256" key="1">
    <source>
        <dbReference type="PROSITE-ProRule" id="PRU00047"/>
    </source>
</evidence>
<name>A0A371FJ75_MUCPR</name>
<comment type="caution">
    <text evidence="3">The sequence shown here is derived from an EMBL/GenBank/DDBJ whole genome shotgun (WGS) entry which is preliminary data.</text>
</comment>
<keyword evidence="4" id="KW-1185">Reference proteome</keyword>
<dbReference type="GO" id="GO:0008270">
    <property type="term" value="F:zinc ion binding"/>
    <property type="evidence" value="ECO:0007669"/>
    <property type="project" value="UniProtKB-KW"/>
</dbReference>
<dbReference type="InterPro" id="IPR001878">
    <property type="entry name" value="Znf_CCHC"/>
</dbReference>
<dbReference type="PROSITE" id="PS50158">
    <property type="entry name" value="ZF_CCHC"/>
    <property type="match status" value="1"/>
</dbReference>
<feature type="non-terminal residue" evidence="3">
    <location>
        <position position="1"/>
    </location>
</feature>
<accession>A0A371FJ75</accession>
<gene>
    <name evidence="3" type="ORF">CR513_41372</name>
</gene>
<keyword evidence="1" id="KW-0479">Metal-binding</keyword>
<evidence type="ECO:0000259" key="2">
    <source>
        <dbReference type="PROSITE" id="PS50158"/>
    </source>
</evidence>
<evidence type="ECO:0000313" key="4">
    <source>
        <dbReference type="Proteomes" id="UP000257109"/>
    </source>
</evidence>